<dbReference type="FunFam" id="3.40.50.720:FF:000203">
    <property type="entry name" value="D-3-phosphoglycerate dehydrogenase (SerA)"/>
    <property type="match status" value="1"/>
</dbReference>
<evidence type="ECO:0000259" key="6">
    <source>
        <dbReference type="Pfam" id="PF00389"/>
    </source>
</evidence>
<dbReference type="InterPro" id="IPR029752">
    <property type="entry name" value="D-isomer_DH_CS1"/>
</dbReference>
<dbReference type="PANTHER" id="PTHR42789">
    <property type="entry name" value="D-ISOMER SPECIFIC 2-HYDROXYACID DEHYDROGENASE FAMILY PROTEIN (AFU_ORTHOLOGUE AFUA_6G10090)"/>
    <property type="match status" value="1"/>
</dbReference>
<dbReference type="InterPro" id="IPR050857">
    <property type="entry name" value="D-2-hydroxyacid_DH"/>
</dbReference>
<evidence type="ECO:0000313" key="9">
    <source>
        <dbReference type="Proteomes" id="UP000030853"/>
    </source>
</evidence>
<evidence type="ECO:0000256" key="2">
    <source>
        <dbReference type="ARBA" id="ARBA00022605"/>
    </source>
</evidence>
<comment type="similarity">
    <text evidence="1 5">Belongs to the D-isomer specific 2-hydroxyacid dehydrogenase family.</text>
</comment>
<keyword evidence="3 5" id="KW-0560">Oxidoreductase</keyword>
<dbReference type="Pfam" id="PF00389">
    <property type="entry name" value="2-Hacid_dh"/>
    <property type="match status" value="1"/>
</dbReference>
<protein>
    <submittedName>
        <fullName evidence="8">Hydroxyacid dehydrogenase</fullName>
    </submittedName>
</protein>
<dbReference type="InterPro" id="IPR006139">
    <property type="entry name" value="D-isomer_2_OHA_DH_cat_dom"/>
</dbReference>
<dbReference type="SUPFAM" id="SSF52283">
    <property type="entry name" value="Formate/glycerate dehydrogenase catalytic domain-like"/>
    <property type="match status" value="1"/>
</dbReference>
<proteinExistence type="inferred from homology"/>
<dbReference type="InterPro" id="IPR006140">
    <property type="entry name" value="D-isomer_DH_NAD-bd"/>
</dbReference>
<dbReference type="Gene3D" id="3.40.50.720">
    <property type="entry name" value="NAD(P)-binding Rossmann-like Domain"/>
    <property type="match status" value="2"/>
</dbReference>
<dbReference type="Proteomes" id="UP000030853">
    <property type="component" value="Unassembled WGS sequence"/>
</dbReference>
<dbReference type="GO" id="GO:0008652">
    <property type="term" value="P:amino acid biosynthetic process"/>
    <property type="evidence" value="ECO:0007669"/>
    <property type="project" value="UniProtKB-KW"/>
</dbReference>
<evidence type="ECO:0000313" key="8">
    <source>
        <dbReference type="EMBL" id="KHJ67872.1"/>
    </source>
</evidence>
<evidence type="ECO:0000256" key="5">
    <source>
        <dbReference type="RuleBase" id="RU003719"/>
    </source>
</evidence>
<comment type="caution">
    <text evidence="8">The sequence shown here is derived from an EMBL/GenBank/DDBJ whole genome shotgun (WGS) entry which is preliminary data.</text>
</comment>
<dbReference type="PANTHER" id="PTHR42789:SF1">
    <property type="entry name" value="D-ISOMER SPECIFIC 2-HYDROXYACID DEHYDROGENASE FAMILY PROTEIN (AFU_ORTHOLOGUE AFUA_6G10090)"/>
    <property type="match status" value="1"/>
</dbReference>
<evidence type="ECO:0000256" key="1">
    <source>
        <dbReference type="ARBA" id="ARBA00005854"/>
    </source>
</evidence>
<dbReference type="CDD" id="cd12172">
    <property type="entry name" value="PGDH_like_2"/>
    <property type="match status" value="1"/>
</dbReference>
<dbReference type="PROSITE" id="PS00671">
    <property type="entry name" value="D_2_HYDROXYACID_DH_3"/>
    <property type="match status" value="1"/>
</dbReference>
<evidence type="ECO:0000256" key="4">
    <source>
        <dbReference type="ARBA" id="ARBA00023027"/>
    </source>
</evidence>
<dbReference type="GO" id="GO:0016616">
    <property type="term" value="F:oxidoreductase activity, acting on the CH-OH group of donors, NAD or NADP as acceptor"/>
    <property type="evidence" value="ECO:0007669"/>
    <property type="project" value="InterPro"/>
</dbReference>
<dbReference type="InterPro" id="IPR029753">
    <property type="entry name" value="D-isomer_DH_CS"/>
</dbReference>
<dbReference type="RefSeq" id="WP_039331299.1">
    <property type="nucleotide sequence ID" value="NZ_JTJJ01000041.1"/>
</dbReference>
<organism evidence="8 9">
    <name type="scientific">Pantoea rodasii</name>
    <dbReference type="NCBI Taxonomy" id="1076549"/>
    <lineage>
        <taxon>Bacteria</taxon>
        <taxon>Pseudomonadati</taxon>
        <taxon>Pseudomonadota</taxon>
        <taxon>Gammaproteobacteria</taxon>
        <taxon>Enterobacterales</taxon>
        <taxon>Erwiniaceae</taxon>
        <taxon>Pantoea</taxon>
    </lineage>
</organism>
<keyword evidence="2" id="KW-0028">Amino-acid biosynthesis</keyword>
<name>A0A0B1R9H7_9GAMM</name>
<evidence type="ECO:0000256" key="3">
    <source>
        <dbReference type="ARBA" id="ARBA00023002"/>
    </source>
</evidence>
<feature type="domain" description="D-isomer specific 2-hydroxyacid dehydrogenase NAD-binding" evidence="7">
    <location>
        <begin position="109"/>
        <end position="281"/>
    </location>
</feature>
<dbReference type="InterPro" id="IPR036291">
    <property type="entry name" value="NAD(P)-bd_dom_sf"/>
</dbReference>
<gene>
    <name evidence="8" type="ORF">QU24_12120</name>
</gene>
<accession>A0A0B1R9H7</accession>
<dbReference type="EMBL" id="JTJJ01000041">
    <property type="protein sequence ID" value="KHJ67872.1"/>
    <property type="molecule type" value="Genomic_DNA"/>
</dbReference>
<dbReference type="GO" id="GO:0051287">
    <property type="term" value="F:NAD binding"/>
    <property type="evidence" value="ECO:0007669"/>
    <property type="project" value="InterPro"/>
</dbReference>
<dbReference type="PROSITE" id="PS00065">
    <property type="entry name" value="D_2_HYDROXYACID_DH_1"/>
    <property type="match status" value="1"/>
</dbReference>
<sequence length="317" mass="34489">MKVICTSPSFAKYDAAPIDTLQQHGFELITLPADAPLSALEPHLADTVAMIVAFTDVNEALLEKAPHLKIVCKHGVGVDNINLDATRARGIYVTNVPDANKHAVADFAFALILNSARQITQAAIETRAGNWPRIFATDVYGKTLGIIGLGNIGKQVALRAKGFNMRVIAFDFYPDEKFAAEHGIEFVSLDQLTESSDFITLHKPLTDKTQNLFDAARIKRMKKSAFLINASRGGIVNEQDLYQALLDNVIAGAAADVFEQEPLAEHPLFTLSNFIPTSHIAGYTDGAISAIGERCVMQIVQCIKQGERPVNIMNGLD</sequence>
<reference evidence="8 9" key="1">
    <citation type="submission" date="2014-11" db="EMBL/GenBank/DDBJ databases">
        <title>Genome sequencing of Pantoea rodasii ND03.</title>
        <authorList>
            <person name="Muhamad Yunos N.Y."/>
            <person name="Chan K.-G."/>
        </authorList>
    </citation>
    <scope>NUCLEOTIDE SEQUENCE [LARGE SCALE GENOMIC DNA]</scope>
    <source>
        <strain evidence="8 9">ND03</strain>
    </source>
</reference>
<dbReference type="AlphaFoldDB" id="A0A0B1R9H7"/>
<evidence type="ECO:0000259" key="7">
    <source>
        <dbReference type="Pfam" id="PF02826"/>
    </source>
</evidence>
<feature type="domain" description="D-isomer specific 2-hydroxyacid dehydrogenase catalytic" evidence="6">
    <location>
        <begin position="17"/>
        <end position="312"/>
    </location>
</feature>
<dbReference type="SUPFAM" id="SSF51735">
    <property type="entry name" value="NAD(P)-binding Rossmann-fold domains"/>
    <property type="match status" value="1"/>
</dbReference>
<dbReference type="Pfam" id="PF02826">
    <property type="entry name" value="2-Hacid_dh_C"/>
    <property type="match status" value="1"/>
</dbReference>
<keyword evidence="4" id="KW-0520">NAD</keyword>